<dbReference type="AlphaFoldDB" id="A0A1H6IZ06"/>
<gene>
    <name evidence="1" type="ORF">BAZSYMB_V2SCAFFOLD00009_18</name>
</gene>
<sequence length="81" mass="9345">MPPTSTQLLPAVGQEYVLLILLFLEQDPTLKGLVEVGVSSLHEDLQALLFHKPNHQGYIYNHKLAQYYKLVRQYCKTAQYQ</sequence>
<proteinExistence type="predicted"/>
<accession>A0A1H6IZ06</accession>
<dbReference type="Proteomes" id="UP000198559">
    <property type="component" value="Unassembled WGS sequence"/>
</dbReference>
<dbReference type="EMBL" id="CVUD02000001">
    <property type="protein sequence ID" value="SEH54480.1"/>
    <property type="molecule type" value="Genomic_DNA"/>
</dbReference>
<name>A0A1H6IZ06_9GAMM</name>
<evidence type="ECO:0000313" key="1">
    <source>
        <dbReference type="EMBL" id="SEH54480.1"/>
    </source>
</evidence>
<protein>
    <submittedName>
        <fullName evidence="1">Uncharacterized protein</fullName>
    </submittedName>
</protein>
<reference evidence="2" key="1">
    <citation type="submission" date="2016-06" db="EMBL/GenBank/DDBJ databases">
        <authorList>
            <person name="Petersen J."/>
            <person name="Sayavedra L."/>
        </authorList>
    </citation>
    <scope>NUCLEOTIDE SEQUENCE [LARGE SCALE GENOMIC DNA]</scope>
    <source>
        <strain evidence="2">BazSymB</strain>
    </source>
</reference>
<dbReference type="STRING" id="235205.BAZSYMB_V2SCAFFOLD00009_18"/>
<evidence type="ECO:0000313" key="2">
    <source>
        <dbReference type="Proteomes" id="UP000198559"/>
    </source>
</evidence>
<organism evidence="1 2">
    <name type="scientific">Bathymodiolus azoricus thioautotrophic gill symbiont</name>
    <dbReference type="NCBI Taxonomy" id="235205"/>
    <lineage>
        <taxon>Bacteria</taxon>
        <taxon>Pseudomonadati</taxon>
        <taxon>Pseudomonadota</taxon>
        <taxon>Gammaproteobacteria</taxon>
        <taxon>sulfur-oxidizing symbionts</taxon>
    </lineage>
</organism>